<feature type="transmembrane region" description="Helical" evidence="8">
    <location>
        <begin position="132"/>
        <end position="153"/>
    </location>
</feature>
<keyword evidence="11" id="KW-1185">Reference proteome</keyword>
<dbReference type="SUPFAM" id="SSF103473">
    <property type="entry name" value="MFS general substrate transporter"/>
    <property type="match status" value="1"/>
</dbReference>
<feature type="transmembrane region" description="Helical" evidence="8">
    <location>
        <begin position="76"/>
        <end position="95"/>
    </location>
</feature>
<reference evidence="10 11" key="1">
    <citation type="submission" date="2019-03" db="EMBL/GenBank/DDBJ databases">
        <title>Draft genome sequence of Xylaria hypoxylon DSM 108379, a ubiquitous saprotrophic-parasitic fungi on hardwood.</title>
        <authorList>
            <person name="Buettner E."/>
            <person name="Leonhardt S."/>
            <person name="Gebauer A.M."/>
            <person name="Liers C."/>
            <person name="Hofrichter M."/>
            <person name="Kellner H."/>
        </authorList>
    </citation>
    <scope>NUCLEOTIDE SEQUENCE [LARGE SCALE GENOMIC DNA]</scope>
    <source>
        <strain evidence="10 11">DSM 108379</strain>
    </source>
</reference>
<comment type="similarity">
    <text evidence="2 7">Belongs to the major facilitator superfamily. Sugar transporter (TC 2.A.1.1) family.</text>
</comment>
<feature type="transmembrane region" description="Helical" evidence="8">
    <location>
        <begin position="348"/>
        <end position="370"/>
    </location>
</feature>
<evidence type="ECO:0000259" key="9">
    <source>
        <dbReference type="PROSITE" id="PS50850"/>
    </source>
</evidence>
<name>A0A4Z0YFU3_9PEZI</name>
<dbReference type="NCBIfam" id="TIGR00879">
    <property type="entry name" value="SP"/>
    <property type="match status" value="1"/>
</dbReference>
<dbReference type="EMBL" id="SKBN01000138">
    <property type="protein sequence ID" value="TGJ82197.1"/>
    <property type="molecule type" value="Genomic_DNA"/>
</dbReference>
<comment type="caution">
    <text evidence="10">The sequence shown here is derived from an EMBL/GenBank/DDBJ whole genome shotgun (WGS) entry which is preliminary data.</text>
</comment>
<dbReference type="InterPro" id="IPR005828">
    <property type="entry name" value="MFS_sugar_transport-like"/>
</dbReference>
<evidence type="ECO:0000313" key="11">
    <source>
        <dbReference type="Proteomes" id="UP000297716"/>
    </source>
</evidence>
<dbReference type="OrthoDB" id="6612291at2759"/>
<proteinExistence type="inferred from homology"/>
<feature type="transmembrane region" description="Helical" evidence="8">
    <location>
        <begin position="21"/>
        <end position="41"/>
    </location>
</feature>
<dbReference type="Pfam" id="PF00083">
    <property type="entry name" value="Sugar_tr"/>
    <property type="match status" value="1"/>
</dbReference>
<dbReference type="Gene3D" id="1.20.1250.20">
    <property type="entry name" value="MFS general substrate transporter like domains"/>
    <property type="match status" value="1"/>
</dbReference>
<comment type="subcellular location">
    <subcellularLocation>
        <location evidence="1">Membrane</location>
        <topology evidence="1">Multi-pass membrane protein</topology>
    </subcellularLocation>
</comment>
<dbReference type="GO" id="GO:0005351">
    <property type="term" value="F:carbohydrate:proton symporter activity"/>
    <property type="evidence" value="ECO:0007669"/>
    <property type="project" value="TreeGrafter"/>
</dbReference>
<feature type="transmembrane region" description="Helical" evidence="8">
    <location>
        <begin position="196"/>
        <end position="218"/>
    </location>
</feature>
<feature type="transmembrane region" description="Helical" evidence="8">
    <location>
        <begin position="165"/>
        <end position="184"/>
    </location>
</feature>
<accession>A0A4Z0YFU3</accession>
<keyword evidence="5 8" id="KW-1133">Transmembrane helix</keyword>
<dbReference type="InterPro" id="IPR050360">
    <property type="entry name" value="MFS_Sugar_Transporters"/>
</dbReference>
<evidence type="ECO:0000256" key="7">
    <source>
        <dbReference type="RuleBase" id="RU003346"/>
    </source>
</evidence>
<evidence type="ECO:0000256" key="3">
    <source>
        <dbReference type="ARBA" id="ARBA00022448"/>
    </source>
</evidence>
<keyword evidence="4 8" id="KW-0812">Transmembrane</keyword>
<dbReference type="AlphaFoldDB" id="A0A4Z0YFU3"/>
<dbReference type="PANTHER" id="PTHR48022:SF77">
    <property type="entry name" value="MAJOR FACILITATOR SUPERFAMILY (MFS) PROFILE DOMAIN-CONTAINING PROTEIN"/>
    <property type="match status" value="1"/>
</dbReference>
<feature type="transmembrane region" description="Helical" evidence="8">
    <location>
        <begin position="316"/>
        <end position="336"/>
    </location>
</feature>
<feature type="transmembrane region" description="Helical" evidence="8">
    <location>
        <begin position="107"/>
        <end position="126"/>
    </location>
</feature>
<organism evidence="10 11">
    <name type="scientific">Xylaria hypoxylon</name>
    <dbReference type="NCBI Taxonomy" id="37992"/>
    <lineage>
        <taxon>Eukaryota</taxon>
        <taxon>Fungi</taxon>
        <taxon>Dikarya</taxon>
        <taxon>Ascomycota</taxon>
        <taxon>Pezizomycotina</taxon>
        <taxon>Sordariomycetes</taxon>
        <taxon>Xylariomycetidae</taxon>
        <taxon>Xylariales</taxon>
        <taxon>Xylariaceae</taxon>
        <taxon>Xylaria</taxon>
    </lineage>
</organism>
<feature type="transmembrane region" description="Helical" evidence="8">
    <location>
        <begin position="416"/>
        <end position="438"/>
    </location>
</feature>
<dbReference type="PROSITE" id="PS50850">
    <property type="entry name" value="MFS"/>
    <property type="match status" value="1"/>
</dbReference>
<evidence type="ECO:0000256" key="8">
    <source>
        <dbReference type="SAM" id="Phobius"/>
    </source>
</evidence>
<dbReference type="InterPro" id="IPR036259">
    <property type="entry name" value="MFS_trans_sf"/>
</dbReference>
<evidence type="ECO:0000256" key="6">
    <source>
        <dbReference type="ARBA" id="ARBA00023136"/>
    </source>
</evidence>
<dbReference type="InterPro" id="IPR020846">
    <property type="entry name" value="MFS_dom"/>
</dbReference>
<evidence type="ECO:0000256" key="5">
    <source>
        <dbReference type="ARBA" id="ARBA00022989"/>
    </source>
</evidence>
<keyword evidence="3 7" id="KW-0813">Transport</keyword>
<feature type="transmembrane region" description="Helical" evidence="8">
    <location>
        <begin position="285"/>
        <end position="310"/>
    </location>
</feature>
<dbReference type="PANTHER" id="PTHR48022">
    <property type="entry name" value="PLASTIDIC GLUCOSE TRANSPORTER 4"/>
    <property type="match status" value="1"/>
</dbReference>
<protein>
    <recommendedName>
        <fullName evidence="9">Major facilitator superfamily (MFS) profile domain-containing protein</fullName>
    </recommendedName>
</protein>
<evidence type="ECO:0000256" key="1">
    <source>
        <dbReference type="ARBA" id="ARBA00004141"/>
    </source>
</evidence>
<evidence type="ECO:0000313" key="10">
    <source>
        <dbReference type="EMBL" id="TGJ82197.1"/>
    </source>
</evidence>
<sequence>MADNHELSSPQSFTGIKRFTRNFNGTLLLSCALIALSQVNFGMEQGAFSGTQAMTAFTQRFGVLNATTKKYALEPYFLSLLNSLNYIGFAFGLVSGNYISRRWGRRMCMFVMCFWALIAATILVTSKSKAQMIVGRVIAYVYIGMELAVVPVLQSELVPATVRGFVVGTYQSGLLIGQLIQALICRGTSNIPGDASWRIPLGVLYVVPCIIAGSVWFMPESPRWLLMKDRPEDAMKSLRRLRLGKFTEDQIQQEFNEFQSTINLTVTSNPQFKELFHGSNLRRTLIVIGVNVFLQITGQNFSSVYGTIFIKSLKTINPFTMTSINTAVNIFMVFVTQYLCDITGRVPLMVTGAIIQTGALFSMGGLGTVASPSLSIRTGITTMVTIFGVGFQLGWAPLSHVVAAEIPTTQLRDQTYALGSVFNIAIQFVVSFSVPYLLNAPYANLGSKVGFIFGSTAFLAIFFSYFCIPECSGKSLEEIDELFLDGVPIKDFKKEGKRRYQAEAELHKDVTSLA</sequence>
<dbReference type="STRING" id="37992.A0A4Z0YFU3"/>
<feature type="transmembrane region" description="Helical" evidence="8">
    <location>
        <begin position="450"/>
        <end position="468"/>
    </location>
</feature>
<dbReference type="InterPro" id="IPR003663">
    <property type="entry name" value="Sugar/inositol_transpt"/>
</dbReference>
<feature type="transmembrane region" description="Helical" evidence="8">
    <location>
        <begin position="376"/>
        <end position="395"/>
    </location>
</feature>
<gene>
    <name evidence="10" type="ORF">E0Z10_g6576</name>
</gene>
<evidence type="ECO:0000256" key="2">
    <source>
        <dbReference type="ARBA" id="ARBA00010992"/>
    </source>
</evidence>
<keyword evidence="6 8" id="KW-0472">Membrane</keyword>
<dbReference type="GO" id="GO:0016020">
    <property type="term" value="C:membrane"/>
    <property type="evidence" value="ECO:0007669"/>
    <property type="project" value="UniProtKB-SubCell"/>
</dbReference>
<feature type="domain" description="Major facilitator superfamily (MFS) profile" evidence="9">
    <location>
        <begin position="30"/>
        <end position="472"/>
    </location>
</feature>
<dbReference type="Proteomes" id="UP000297716">
    <property type="component" value="Unassembled WGS sequence"/>
</dbReference>
<evidence type="ECO:0000256" key="4">
    <source>
        <dbReference type="ARBA" id="ARBA00022692"/>
    </source>
</evidence>